<gene>
    <name evidence="1" type="ORF">E6W39_30250</name>
</gene>
<name>A0A540W9T0_9ACTN</name>
<reference evidence="1 2" key="1">
    <citation type="submission" date="2019-06" db="EMBL/GenBank/DDBJ databases">
        <title>Description of Kitasatospora acidophila sp. nov. isolated from pine grove soil, and reclassification of Streptomyces novaecaesareae to Kitasatospora novaeceasareae comb. nov.</title>
        <authorList>
            <person name="Kim M.J."/>
        </authorList>
    </citation>
    <scope>NUCLEOTIDE SEQUENCE [LARGE SCALE GENOMIC DNA]</scope>
    <source>
        <strain evidence="1 2">MMS16-CNU292</strain>
    </source>
</reference>
<evidence type="ECO:0000313" key="2">
    <source>
        <dbReference type="Proteomes" id="UP000319103"/>
    </source>
</evidence>
<dbReference type="AlphaFoldDB" id="A0A540W9T0"/>
<comment type="caution">
    <text evidence="1">The sequence shown here is derived from an EMBL/GenBank/DDBJ whole genome shotgun (WGS) entry which is preliminary data.</text>
</comment>
<dbReference type="Proteomes" id="UP000319103">
    <property type="component" value="Unassembled WGS sequence"/>
</dbReference>
<organism evidence="1 2">
    <name type="scientific">Kitasatospora acidiphila</name>
    <dbReference type="NCBI Taxonomy" id="2567942"/>
    <lineage>
        <taxon>Bacteria</taxon>
        <taxon>Bacillati</taxon>
        <taxon>Actinomycetota</taxon>
        <taxon>Actinomycetes</taxon>
        <taxon>Kitasatosporales</taxon>
        <taxon>Streptomycetaceae</taxon>
        <taxon>Kitasatospora</taxon>
    </lineage>
</organism>
<accession>A0A540W9T0</accession>
<sequence>MTRNVRRVRRLLVGDAAYRWTVGHQRRVRSAPWPPGECHVLTLRREGTHGRLQIGFQKRPGHLVPDGYLPSGAVGRAGGACLNLHQPGTVRALLDEALARGWRPDQPEPVHLDGWLLFDAVAARRPA</sequence>
<dbReference type="RefSeq" id="WP_141636200.1">
    <property type="nucleotide sequence ID" value="NZ_VIGB01000003.1"/>
</dbReference>
<evidence type="ECO:0000313" key="1">
    <source>
        <dbReference type="EMBL" id="TQF05732.1"/>
    </source>
</evidence>
<dbReference type="EMBL" id="VIGB01000003">
    <property type="protein sequence ID" value="TQF05732.1"/>
    <property type="molecule type" value="Genomic_DNA"/>
</dbReference>
<protein>
    <submittedName>
        <fullName evidence="1">Uncharacterized protein</fullName>
    </submittedName>
</protein>
<proteinExistence type="predicted"/>
<dbReference type="OrthoDB" id="4547174at2"/>
<keyword evidence="2" id="KW-1185">Reference proteome</keyword>